<proteinExistence type="predicted"/>
<evidence type="ECO:0000313" key="5">
    <source>
        <dbReference type="Proteomes" id="UP000053617"/>
    </source>
</evidence>
<dbReference type="SUPFAM" id="SSF48065">
    <property type="entry name" value="DBL homology domain (DH-domain)"/>
    <property type="match status" value="1"/>
</dbReference>
<dbReference type="Proteomes" id="UP000053617">
    <property type="component" value="Unassembled WGS sequence"/>
</dbReference>
<dbReference type="InterPro" id="IPR051092">
    <property type="entry name" value="FYVE_RhoGEF_PH"/>
</dbReference>
<feature type="region of interest" description="Disordered" evidence="2">
    <location>
        <begin position="154"/>
        <end position="233"/>
    </location>
</feature>
<dbReference type="GO" id="GO:0005085">
    <property type="term" value="F:guanyl-nucleotide exchange factor activity"/>
    <property type="evidence" value="ECO:0007669"/>
    <property type="project" value="InterPro"/>
</dbReference>
<dbReference type="EMBL" id="KN847476">
    <property type="protein sequence ID" value="KIX08573.1"/>
    <property type="molecule type" value="Genomic_DNA"/>
</dbReference>
<sequence length="649" mass="71451">MSKSGNLAALSAILNPSDTPTIYYAEDPPYLPRILVFYYPVQAVGSLASTSRIRTTILSAAGFKSFGAFSVAPSSSYYSAVHKLPEDKQRDDVYRGIAFALCRYFSEVPAEVKHAIADENLHHGIGLKWGQTHAAQVTCRMSRAINTDEIIEALRPFSKERPPSPPTPIKPLASIRKTRPSFLPPDASNPSGGRTINTFAPSRRIPSGQTKRSPSVSTPANRKASSAPPPRHSLEQLESLRFKMCEFVDTEDRYITRLQELIDLVTTQGRTPKSLSSKFSSSRNQNAVNAMIQFPSLLDQIKDLNLAFLDDIETALQNSEDAALTFLDAAHQNPQLLPTAKDPMGIYSFAKVLLNHFPKFPMPYREYLDLHSQISSHLDLYLKEGTTSIQQAPSLLMEPAQRISRYGLYIDAMLPHVPTNFTVAIRTLEKARKIIAEICEMEPAASTILDSLRIEHEARKKGLSPTKLLSGLTRSNGTIREASALTGSLRERDGPRLFPSIGRSLSRRQKTSRPGLSGILSEQDPEQVSNVGNPTSSQGRTDENRPLTSSSALSLGSGPKRPPTSDSSTTNRSAPSPGLNAPILLPAKVRTAPSDRPPSSNNEKSPEASVEHYKAELMRVEEENYKLLQENAELKRLIRECKCGGATRR</sequence>
<dbReference type="PROSITE" id="PS50010">
    <property type="entry name" value="DH_2"/>
    <property type="match status" value="1"/>
</dbReference>
<dbReference type="GeneID" id="25291300"/>
<evidence type="ECO:0000256" key="2">
    <source>
        <dbReference type="SAM" id="MobiDB-lite"/>
    </source>
</evidence>
<feature type="compositionally biased region" description="Polar residues" evidence="2">
    <location>
        <begin position="207"/>
        <end position="224"/>
    </location>
</feature>
<reference evidence="4 5" key="1">
    <citation type="submission" date="2015-01" db="EMBL/GenBank/DDBJ databases">
        <title>The Genome Sequence of Rhinocladiella mackenzie CBS 650.93.</title>
        <authorList>
            <consortium name="The Broad Institute Genomics Platform"/>
            <person name="Cuomo C."/>
            <person name="de Hoog S."/>
            <person name="Gorbushina A."/>
            <person name="Stielow B."/>
            <person name="Teixiera M."/>
            <person name="Abouelleil A."/>
            <person name="Chapman S.B."/>
            <person name="Priest M."/>
            <person name="Young S.K."/>
            <person name="Wortman J."/>
            <person name="Nusbaum C."/>
            <person name="Birren B."/>
        </authorList>
    </citation>
    <scope>NUCLEOTIDE SEQUENCE [LARGE SCALE GENOMIC DNA]</scope>
    <source>
        <strain evidence="4 5">CBS 650.93</strain>
    </source>
</reference>
<feature type="compositionally biased region" description="Low complexity" evidence="2">
    <location>
        <begin position="549"/>
        <end position="558"/>
    </location>
</feature>
<keyword evidence="5" id="KW-1185">Reference proteome</keyword>
<feature type="compositionally biased region" description="Polar residues" evidence="2">
    <location>
        <begin position="188"/>
        <end position="200"/>
    </location>
</feature>
<keyword evidence="1" id="KW-0175">Coiled coil</keyword>
<dbReference type="HOGENOM" id="CLU_423364_0_0_1"/>
<dbReference type="GO" id="GO:0005737">
    <property type="term" value="C:cytoplasm"/>
    <property type="evidence" value="ECO:0007669"/>
    <property type="project" value="TreeGrafter"/>
</dbReference>
<dbReference type="VEuPathDB" id="FungiDB:Z518_03229"/>
<dbReference type="Pfam" id="PF00621">
    <property type="entry name" value="RhoGEF"/>
    <property type="match status" value="1"/>
</dbReference>
<dbReference type="STRING" id="1442369.A0A0D2HDI0"/>
<dbReference type="InterPro" id="IPR035899">
    <property type="entry name" value="DBL_dom_sf"/>
</dbReference>
<protein>
    <recommendedName>
        <fullName evidence="3">DH domain-containing protein</fullName>
    </recommendedName>
</protein>
<dbReference type="Gene3D" id="1.20.900.10">
    <property type="entry name" value="Dbl homology (DH) domain"/>
    <property type="match status" value="1"/>
</dbReference>
<evidence type="ECO:0000256" key="1">
    <source>
        <dbReference type="SAM" id="Coils"/>
    </source>
</evidence>
<dbReference type="InterPro" id="IPR000219">
    <property type="entry name" value="DH_dom"/>
</dbReference>
<evidence type="ECO:0000259" key="3">
    <source>
        <dbReference type="PROSITE" id="PS50010"/>
    </source>
</evidence>
<gene>
    <name evidence="4" type="ORF">Z518_03229</name>
</gene>
<feature type="compositionally biased region" description="Polar residues" evidence="2">
    <location>
        <begin position="526"/>
        <end position="539"/>
    </location>
</feature>
<evidence type="ECO:0000313" key="4">
    <source>
        <dbReference type="EMBL" id="KIX08573.1"/>
    </source>
</evidence>
<organism evidence="4 5">
    <name type="scientific">Rhinocladiella mackenziei CBS 650.93</name>
    <dbReference type="NCBI Taxonomy" id="1442369"/>
    <lineage>
        <taxon>Eukaryota</taxon>
        <taxon>Fungi</taxon>
        <taxon>Dikarya</taxon>
        <taxon>Ascomycota</taxon>
        <taxon>Pezizomycotina</taxon>
        <taxon>Eurotiomycetes</taxon>
        <taxon>Chaetothyriomycetidae</taxon>
        <taxon>Chaetothyriales</taxon>
        <taxon>Herpotrichiellaceae</taxon>
        <taxon>Rhinocladiella</taxon>
    </lineage>
</organism>
<feature type="compositionally biased region" description="Polar residues" evidence="2">
    <location>
        <begin position="564"/>
        <end position="574"/>
    </location>
</feature>
<dbReference type="PANTHER" id="PTHR12673:SF159">
    <property type="entry name" value="LD03170P"/>
    <property type="match status" value="1"/>
</dbReference>
<feature type="region of interest" description="Disordered" evidence="2">
    <location>
        <begin position="484"/>
        <end position="610"/>
    </location>
</feature>
<dbReference type="AlphaFoldDB" id="A0A0D2HDI0"/>
<feature type="domain" description="DH" evidence="3">
    <location>
        <begin position="239"/>
        <end position="441"/>
    </location>
</feature>
<dbReference type="PANTHER" id="PTHR12673">
    <property type="entry name" value="FACIOGENITAL DYSPLASIA PROTEIN"/>
    <property type="match status" value="1"/>
</dbReference>
<dbReference type="OrthoDB" id="4066896at2759"/>
<feature type="coiled-coil region" evidence="1">
    <location>
        <begin position="610"/>
        <end position="640"/>
    </location>
</feature>
<dbReference type="RefSeq" id="XP_013275709.1">
    <property type="nucleotide sequence ID" value="XM_013420255.1"/>
</dbReference>
<accession>A0A0D2HDI0</accession>
<name>A0A0D2HDI0_9EURO</name>